<sequence length="233" mass="25967">MKYTKKNICIVNKKVIMISLSALICISSVACTDNKKKDSQVGKATVERTEDFSDVRMAKIIGPQQAILKFTTANKASSIISLELKKVNNKFLYFLDGVTKTKENQILTIDASNGNIIKTENKGPLGKGNNKFIDFATTLDLKDAIEKATPYTKDANVNIVESYSFYNKDGKNLYKFNFTNAAENEKELIKKTIIIDAETGKEYIESKDNKNSKESNNTDTEDTKSKKSTPTGE</sequence>
<name>A0ABY7JQI7_9FIRM</name>
<gene>
    <name evidence="3" type="ORF">O0R46_01530</name>
</gene>
<evidence type="ECO:0000256" key="1">
    <source>
        <dbReference type="SAM" id="MobiDB-lite"/>
    </source>
</evidence>
<dbReference type="Gene3D" id="3.10.450.40">
    <property type="match status" value="1"/>
</dbReference>
<feature type="region of interest" description="Disordered" evidence="1">
    <location>
        <begin position="204"/>
        <end position="233"/>
    </location>
</feature>
<organism evidence="3 4">
    <name type="scientific">Peptostreptococcus equinus</name>
    <dbReference type="NCBI Taxonomy" id="3003601"/>
    <lineage>
        <taxon>Bacteria</taxon>
        <taxon>Bacillati</taxon>
        <taxon>Bacillota</taxon>
        <taxon>Clostridia</taxon>
        <taxon>Peptostreptococcales</taxon>
        <taxon>Peptostreptococcaceae</taxon>
        <taxon>Peptostreptococcus</taxon>
    </lineage>
</organism>
<proteinExistence type="predicted"/>
<dbReference type="EMBL" id="CP114052">
    <property type="protein sequence ID" value="WAW15156.1"/>
    <property type="molecule type" value="Genomic_DNA"/>
</dbReference>
<evidence type="ECO:0000313" key="4">
    <source>
        <dbReference type="Proteomes" id="UP001164187"/>
    </source>
</evidence>
<dbReference type="Proteomes" id="UP001164187">
    <property type="component" value="Chromosome"/>
</dbReference>
<dbReference type="RefSeq" id="WP_269311849.1">
    <property type="nucleotide sequence ID" value="NZ_CP114052.1"/>
</dbReference>
<reference evidence="3" key="1">
    <citation type="submission" date="2022-12" db="EMBL/GenBank/DDBJ databases">
        <title>Peptostreptococcus.</title>
        <authorList>
            <person name="Lee S.H."/>
        </authorList>
    </citation>
    <scope>NUCLEOTIDE SEQUENCE</scope>
    <source>
        <strain evidence="3">CBA3647</strain>
    </source>
</reference>
<feature type="compositionally biased region" description="Basic and acidic residues" evidence="1">
    <location>
        <begin position="204"/>
        <end position="213"/>
    </location>
</feature>
<keyword evidence="4" id="KW-1185">Reference proteome</keyword>
<protein>
    <submittedName>
        <fullName evidence="3">PepSY domain-containing protein</fullName>
    </submittedName>
</protein>
<feature type="signal peptide" evidence="2">
    <location>
        <begin position="1"/>
        <end position="30"/>
    </location>
</feature>
<dbReference type="PROSITE" id="PS51257">
    <property type="entry name" value="PROKAR_LIPOPROTEIN"/>
    <property type="match status" value="1"/>
</dbReference>
<keyword evidence="2" id="KW-0732">Signal</keyword>
<accession>A0ABY7JQI7</accession>
<evidence type="ECO:0000256" key="2">
    <source>
        <dbReference type="SAM" id="SignalP"/>
    </source>
</evidence>
<evidence type="ECO:0000313" key="3">
    <source>
        <dbReference type="EMBL" id="WAW15156.1"/>
    </source>
</evidence>
<feature type="chain" id="PRO_5047234252" evidence="2">
    <location>
        <begin position="31"/>
        <end position="233"/>
    </location>
</feature>